<evidence type="ECO:0000256" key="1">
    <source>
        <dbReference type="ARBA" id="ARBA00022670"/>
    </source>
</evidence>
<evidence type="ECO:0000256" key="2">
    <source>
        <dbReference type="ARBA" id="ARBA00022723"/>
    </source>
</evidence>
<gene>
    <name evidence="10" type="ORF">NLU14_19640</name>
</gene>
<dbReference type="InterPro" id="IPR011990">
    <property type="entry name" value="TPR-like_helical_dom_sf"/>
</dbReference>
<dbReference type="GO" id="GO:0008237">
    <property type="term" value="F:metallopeptidase activity"/>
    <property type="evidence" value="ECO:0007669"/>
    <property type="project" value="UniProtKB-KW"/>
</dbReference>
<keyword evidence="5 7" id="KW-0482">Metalloprotease</keyword>
<keyword evidence="3 7" id="KW-0378">Hydrolase</keyword>
<dbReference type="Pfam" id="PF13432">
    <property type="entry name" value="TPR_16"/>
    <property type="match status" value="2"/>
</dbReference>
<evidence type="ECO:0000256" key="7">
    <source>
        <dbReference type="RuleBase" id="RU003983"/>
    </source>
</evidence>
<dbReference type="Pfam" id="PF01435">
    <property type="entry name" value="Peptidase_M48"/>
    <property type="match status" value="1"/>
</dbReference>
<keyword evidence="1 7" id="KW-0645">Protease</keyword>
<evidence type="ECO:0000256" key="8">
    <source>
        <dbReference type="SAM" id="Phobius"/>
    </source>
</evidence>
<reference evidence="10" key="1">
    <citation type="submission" date="2022-07" db="EMBL/GenBank/DDBJ databases">
        <title>Marinobacter iranensis a new bacterium isolate from a hipersaline lake in Iran.</title>
        <authorList>
            <person name="Mohammad A.M.A."/>
            <person name="Cristina S.-P."/>
            <person name="Antonio V."/>
        </authorList>
    </citation>
    <scope>NUCLEOTIDE SEQUENCE</scope>
    <source>
        <strain evidence="10">71-i</strain>
    </source>
</reference>
<keyword evidence="2" id="KW-0479">Metal-binding</keyword>
<protein>
    <submittedName>
        <fullName evidence="10">M48 family metalloprotease</fullName>
        <ecNumber evidence="10">3.4.24.-</ecNumber>
    </submittedName>
</protein>
<dbReference type="InterPro" id="IPR001915">
    <property type="entry name" value="Peptidase_M48"/>
</dbReference>
<keyword evidence="11" id="KW-1185">Reference proteome</keyword>
<keyword evidence="8" id="KW-0472">Membrane</keyword>
<dbReference type="RefSeq" id="WP_275709769.1">
    <property type="nucleotide sequence ID" value="NZ_JANCMW010000016.1"/>
</dbReference>
<sequence>MESDKEFIVNIHIGFRTLTALVVAVILSGCSVNPVTGEKQLSLIPESQELSIGSEQYKPTQQTQGGQFYLDPELNLYVSEVGQKLAKVSDRPDLPYEFVVLNSSVPNAWALPGGKIAVNRGLLMELEDEAQLASVLGHEIVHAAARHSVQRMQQGMLISAGVAGLGFALSDNEWAGLIMGGAAMGAQLALAQYSQGDELESDHYGIRYMKEAGYDPQAAVELQKTFVRLSEGRETSFVEGMFATHPPSQKRVRENQELVNKIGAGGYRGRETYQEKLSFLRSRQPAYNAYDEAMKLASDDKLDEALAKVNEAIRVEPEEAAFYSLRGRIYRAKDNLKKAEADFDKATSLYPEMFTYQLHSGLNALALNNYDKARERLNQANQVVPTSIAYLRLGDVAVQQGRRQDAIQYYSTAAEAEGEVAQEAKQKLAQLTQE</sequence>
<dbReference type="SMART" id="SM00028">
    <property type="entry name" value="TPR"/>
    <property type="match status" value="2"/>
</dbReference>
<proteinExistence type="inferred from homology"/>
<comment type="cofactor">
    <cofactor evidence="7">
        <name>Zn(2+)</name>
        <dbReference type="ChEBI" id="CHEBI:29105"/>
    </cofactor>
    <text evidence="7">Binds 1 zinc ion per subunit.</text>
</comment>
<evidence type="ECO:0000259" key="9">
    <source>
        <dbReference type="Pfam" id="PF01435"/>
    </source>
</evidence>
<dbReference type="Gene3D" id="1.25.40.10">
    <property type="entry name" value="Tetratricopeptide repeat domain"/>
    <property type="match status" value="2"/>
</dbReference>
<dbReference type="InterPro" id="IPR051156">
    <property type="entry name" value="Mito/Outer_Membr_Metalloprot"/>
</dbReference>
<keyword evidence="4 7" id="KW-0862">Zinc</keyword>
<feature type="repeat" description="TPR" evidence="6">
    <location>
        <begin position="387"/>
        <end position="420"/>
    </location>
</feature>
<evidence type="ECO:0000256" key="3">
    <source>
        <dbReference type="ARBA" id="ARBA00022801"/>
    </source>
</evidence>
<organism evidence="10 11">
    <name type="scientific">Marinobacter iranensis</name>
    <dbReference type="NCBI Taxonomy" id="2962607"/>
    <lineage>
        <taxon>Bacteria</taxon>
        <taxon>Pseudomonadati</taxon>
        <taxon>Pseudomonadota</taxon>
        <taxon>Gammaproteobacteria</taxon>
        <taxon>Pseudomonadales</taxon>
        <taxon>Marinobacteraceae</taxon>
        <taxon>Marinobacter</taxon>
    </lineage>
</organism>
<keyword evidence="8" id="KW-0812">Transmembrane</keyword>
<dbReference type="Gene3D" id="3.30.2010.10">
    <property type="entry name" value="Metalloproteases ('zincins'), catalytic domain"/>
    <property type="match status" value="1"/>
</dbReference>
<dbReference type="Proteomes" id="UP001143391">
    <property type="component" value="Unassembled WGS sequence"/>
</dbReference>
<dbReference type="EMBL" id="JANCMW010000016">
    <property type="protein sequence ID" value="MDF0752448.1"/>
    <property type="molecule type" value="Genomic_DNA"/>
</dbReference>
<dbReference type="PROSITE" id="PS51257">
    <property type="entry name" value="PROKAR_LIPOPROTEIN"/>
    <property type="match status" value="1"/>
</dbReference>
<accession>A0ABT5YFH4</accession>
<keyword evidence="6" id="KW-0802">TPR repeat</keyword>
<keyword evidence="8" id="KW-1133">Transmembrane helix</keyword>
<evidence type="ECO:0000313" key="11">
    <source>
        <dbReference type="Proteomes" id="UP001143391"/>
    </source>
</evidence>
<dbReference type="PANTHER" id="PTHR22726:SF1">
    <property type="entry name" value="METALLOENDOPEPTIDASE OMA1, MITOCHONDRIAL"/>
    <property type="match status" value="1"/>
</dbReference>
<feature type="transmembrane region" description="Helical" evidence="8">
    <location>
        <begin position="7"/>
        <end position="27"/>
    </location>
</feature>
<feature type="repeat" description="TPR" evidence="6">
    <location>
        <begin position="320"/>
        <end position="353"/>
    </location>
</feature>
<dbReference type="SUPFAM" id="SSF48452">
    <property type="entry name" value="TPR-like"/>
    <property type="match status" value="1"/>
</dbReference>
<dbReference type="InterPro" id="IPR019734">
    <property type="entry name" value="TPR_rpt"/>
</dbReference>
<dbReference type="PROSITE" id="PS50005">
    <property type="entry name" value="TPR"/>
    <property type="match status" value="2"/>
</dbReference>
<evidence type="ECO:0000313" key="10">
    <source>
        <dbReference type="EMBL" id="MDF0752448.1"/>
    </source>
</evidence>
<evidence type="ECO:0000256" key="4">
    <source>
        <dbReference type="ARBA" id="ARBA00022833"/>
    </source>
</evidence>
<name>A0ABT5YFH4_9GAMM</name>
<evidence type="ECO:0000256" key="6">
    <source>
        <dbReference type="PROSITE-ProRule" id="PRU00339"/>
    </source>
</evidence>
<feature type="domain" description="Peptidase M48" evidence="9">
    <location>
        <begin position="74"/>
        <end position="255"/>
    </location>
</feature>
<evidence type="ECO:0000256" key="5">
    <source>
        <dbReference type="ARBA" id="ARBA00023049"/>
    </source>
</evidence>
<dbReference type="EC" id="3.4.24.-" evidence="10"/>
<dbReference type="PANTHER" id="PTHR22726">
    <property type="entry name" value="METALLOENDOPEPTIDASE OMA1"/>
    <property type="match status" value="1"/>
</dbReference>
<comment type="similarity">
    <text evidence="7">Belongs to the peptidase M48 family.</text>
</comment>
<comment type="caution">
    <text evidence="10">The sequence shown here is derived from an EMBL/GenBank/DDBJ whole genome shotgun (WGS) entry which is preliminary data.</text>
</comment>